<evidence type="ECO:0000256" key="2">
    <source>
        <dbReference type="PROSITE-ProRule" id="PRU00591"/>
    </source>
</evidence>
<evidence type="ECO:0000256" key="3">
    <source>
        <dbReference type="SAM" id="SignalP"/>
    </source>
</evidence>
<keyword evidence="1" id="KW-0677">Repeat</keyword>
<feature type="signal peptide" evidence="3">
    <location>
        <begin position="1"/>
        <end position="26"/>
    </location>
</feature>
<sequence length="317" mass="34271">MKGKKILSLVLAVTMATGLNCMTSMAASRKKITTVNLTVAADIVPGGSVSGQQAEITTKNSKIDVGECEFTNDGFQWYEQDVPRLEVKLYAQEGYYFSVAESGFTIVGGTYVKQAREDFSQTLTVTIDLPKVGEFTQSIESAAWGSKTMAVWSPAAGAGSYEVKIYRDGKATGGVKTTAGTSLDLGVSMGKVGTYTFKVRPVNKQNTENKGDWVESPVNYVDAAAAEQIRTYSQNEGGWKQDGTGWWYANPDGSYPTGTWQNIDGQWYFFNETGYMATGWVEWNGKQYFCDLTGGQMLANTTTPDGAAVGADGSKLP</sequence>
<dbReference type="Proteomes" id="UP000028525">
    <property type="component" value="Unassembled WGS sequence"/>
</dbReference>
<dbReference type="Gene3D" id="2.60.40.10">
    <property type="entry name" value="Immunoglobulins"/>
    <property type="match status" value="1"/>
</dbReference>
<dbReference type="EMBL" id="JPME01000024">
    <property type="protein sequence ID" value="KEZ88428.1"/>
    <property type="molecule type" value="Genomic_DNA"/>
</dbReference>
<gene>
    <name evidence="4" type="ORF">IO98_18315</name>
</gene>
<evidence type="ECO:0000256" key="1">
    <source>
        <dbReference type="ARBA" id="ARBA00022737"/>
    </source>
</evidence>
<keyword evidence="5" id="KW-1185">Reference proteome</keyword>
<dbReference type="PROSITE" id="PS51170">
    <property type="entry name" value="CW"/>
    <property type="match status" value="1"/>
</dbReference>
<protein>
    <submittedName>
        <fullName evidence="4">Cell wall-binding protein</fullName>
    </submittedName>
</protein>
<dbReference type="STRING" id="29354.IO98_18315"/>
<dbReference type="SUPFAM" id="SSF69360">
    <property type="entry name" value="Cell wall binding repeat"/>
    <property type="match status" value="1"/>
</dbReference>
<keyword evidence="3" id="KW-0732">Signal</keyword>
<proteinExistence type="predicted"/>
<dbReference type="InterPro" id="IPR013783">
    <property type="entry name" value="Ig-like_fold"/>
</dbReference>
<dbReference type="Pfam" id="PF19127">
    <property type="entry name" value="Choline_bind_3"/>
    <property type="match status" value="1"/>
</dbReference>
<dbReference type="AlphaFoldDB" id="A0A084JHJ4"/>
<name>A0A084JHJ4_9FIRM</name>
<dbReference type="OrthoDB" id="9783944at2"/>
<dbReference type="InterPro" id="IPR018337">
    <property type="entry name" value="Cell_wall/Cho-bd_repeat"/>
</dbReference>
<feature type="repeat" description="Cell wall-binding" evidence="2">
    <location>
        <begin position="257"/>
        <end position="276"/>
    </location>
</feature>
<accession>A0A084JHJ4</accession>
<evidence type="ECO:0000313" key="5">
    <source>
        <dbReference type="Proteomes" id="UP000028525"/>
    </source>
</evidence>
<dbReference type="Gene3D" id="2.10.270.10">
    <property type="entry name" value="Cholin Binding"/>
    <property type="match status" value="1"/>
</dbReference>
<dbReference type="Pfam" id="PF01473">
    <property type="entry name" value="Choline_bind_1"/>
    <property type="match status" value="1"/>
</dbReference>
<organism evidence="4 5">
    <name type="scientific">Lacrimispora celerecrescens</name>
    <dbReference type="NCBI Taxonomy" id="29354"/>
    <lineage>
        <taxon>Bacteria</taxon>
        <taxon>Bacillati</taxon>
        <taxon>Bacillota</taxon>
        <taxon>Clostridia</taxon>
        <taxon>Lachnospirales</taxon>
        <taxon>Lachnospiraceae</taxon>
        <taxon>Lacrimispora</taxon>
    </lineage>
</organism>
<evidence type="ECO:0000313" key="4">
    <source>
        <dbReference type="EMBL" id="KEZ88428.1"/>
    </source>
</evidence>
<comment type="caution">
    <text evidence="4">The sequence shown here is derived from an EMBL/GenBank/DDBJ whole genome shotgun (WGS) entry which is preliminary data.</text>
</comment>
<dbReference type="RefSeq" id="WP_038283553.1">
    <property type="nucleotide sequence ID" value="NZ_JPME01000024.1"/>
</dbReference>
<reference evidence="4 5" key="1">
    <citation type="submission" date="2014-07" db="EMBL/GenBank/DDBJ databases">
        <title>Draft genome of Clostridium celerecrescens 152B isolated from sediments associated with methane hydrate from Krishna Godavari basin.</title>
        <authorList>
            <person name="Honkalas V.S."/>
            <person name="Dabir A.P."/>
            <person name="Arora P."/>
            <person name="Dhakephalkar P.K."/>
        </authorList>
    </citation>
    <scope>NUCLEOTIDE SEQUENCE [LARGE SCALE GENOMIC DNA]</scope>
    <source>
        <strain evidence="4 5">152B</strain>
    </source>
</reference>
<feature type="chain" id="PRO_5001777220" evidence="3">
    <location>
        <begin position="27"/>
        <end position="317"/>
    </location>
</feature>